<dbReference type="AlphaFoldDB" id="A0A3N4HPY9"/>
<dbReference type="PANTHER" id="PTHR46333:SF2">
    <property type="entry name" value="CYTOKINESIS PROTEIN 3"/>
    <property type="match status" value="1"/>
</dbReference>
<protein>
    <recommendedName>
        <fullName evidence="2">Transglutaminase-like domain-containing protein</fullName>
    </recommendedName>
</protein>
<dbReference type="SMART" id="SM00460">
    <property type="entry name" value="TGc"/>
    <property type="match status" value="1"/>
</dbReference>
<name>A0A3N4HPY9_ASCIM</name>
<organism evidence="3 4">
    <name type="scientific">Ascobolus immersus RN42</name>
    <dbReference type="NCBI Taxonomy" id="1160509"/>
    <lineage>
        <taxon>Eukaryota</taxon>
        <taxon>Fungi</taxon>
        <taxon>Dikarya</taxon>
        <taxon>Ascomycota</taxon>
        <taxon>Pezizomycotina</taxon>
        <taxon>Pezizomycetes</taxon>
        <taxon>Pezizales</taxon>
        <taxon>Ascobolaceae</taxon>
        <taxon>Ascobolus</taxon>
    </lineage>
</organism>
<dbReference type="InterPro" id="IPR052557">
    <property type="entry name" value="CAP/Cytokinesis_protein"/>
</dbReference>
<dbReference type="OrthoDB" id="7537227at2759"/>
<accession>A0A3N4HPY9</accession>
<dbReference type="Proteomes" id="UP000275078">
    <property type="component" value="Unassembled WGS sequence"/>
</dbReference>
<proteinExistence type="predicted"/>
<evidence type="ECO:0000259" key="2">
    <source>
        <dbReference type="SMART" id="SM00460"/>
    </source>
</evidence>
<dbReference type="Gene3D" id="3.10.620.30">
    <property type="match status" value="1"/>
</dbReference>
<feature type="compositionally biased region" description="Polar residues" evidence="1">
    <location>
        <begin position="1"/>
        <end position="15"/>
    </location>
</feature>
<sequence>MASSPSHLPQTTETLTARDSDTTLAESLLQHLSLSDDDDVCMCGCLSDSTEHDEIAQLELNISAMTDRGDLIRHKFCPSIKLIKPPATHITPFSTAVSELHAAIEKTELESTPIPNPLSDPLRKLAEEMNLVRLQKMSKERYKRKFGSPKPKPTNLPAAIARLLTRHITSDVEKYQILAYWIYLNVHYEKIPTEAHRTYTEQNPEIVIRKRRSMCFGYSLLYKKLCNSIGLHCKVVNGYAEDIRGGLEGHAWNMIKLPDLCGEKYVDVTFAANNKVPPGSKDRKPYKEDWISRSHAEITRTHTDMGSEEGRIWEDVFRTREIQIKFSYCFRWQ</sequence>
<keyword evidence="4" id="KW-1185">Reference proteome</keyword>
<dbReference type="InterPro" id="IPR038765">
    <property type="entry name" value="Papain-like_cys_pep_sf"/>
</dbReference>
<evidence type="ECO:0000313" key="4">
    <source>
        <dbReference type="Proteomes" id="UP000275078"/>
    </source>
</evidence>
<dbReference type="GO" id="GO:0005737">
    <property type="term" value="C:cytoplasm"/>
    <property type="evidence" value="ECO:0007669"/>
    <property type="project" value="TreeGrafter"/>
</dbReference>
<dbReference type="Pfam" id="PF01841">
    <property type="entry name" value="Transglut_core"/>
    <property type="match status" value="1"/>
</dbReference>
<dbReference type="EMBL" id="ML119765">
    <property type="protein sequence ID" value="RPA75377.1"/>
    <property type="molecule type" value="Genomic_DNA"/>
</dbReference>
<feature type="region of interest" description="Disordered" evidence="1">
    <location>
        <begin position="1"/>
        <end position="20"/>
    </location>
</feature>
<dbReference type="SUPFAM" id="SSF54001">
    <property type="entry name" value="Cysteine proteinases"/>
    <property type="match status" value="1"/>
</dbReference>
<evidence type="ECO:0000313" key="3">
    <source>
        <dbReference type="EMBL" id="RPA75377.1"/>
    </source>
</evidence>
<dbReference type="InterPro" id="IPR002931">
    <property type="entry name" value="Transglutaminase-like"/>
</dbReference>
<feature type="domain" description="Transglutaminase-like" evidence="2">
    <location>
        <begin position="207"/>
        <end position="270"/>
    </location>
</feature>
<reference evidence="3 4" key="1">
    <citation type="journal article" date="2018" name="Nat. Ecol. Evol.">
        <title>Pezizomycetes genomes reveal the molecular basis of ectomycorrhizal truffle lifestyle.</title>
        <authorList>
            <person name="Murat C."/>
            <person name="Payen T."/>
            <person name="Noel B."/>
            <person name="Kuo A."/>
            <person name="Morin E."/>
            <person name="Chen J."/>
            <person name="Kohler A."/>
            <person name="Krizsan K."/>
            <person name="Balestrini R."/>
            <person name="Da Silva C."/>
            <person name="Montanini B."/>
            <person name="Hainaut M."/>
            <person name="Levati E."/>
            <person name="Barry K.W."/>
            <person name="Belfiori B."/>
            <person name="Cichocki N."/>
            <person name="Clum A."/>
            <person name="Dockter R.B."/>
            <person name="Fauchery L."/>
            <person name="Guy J."/>
            <person name="Iotti M."/>
            <person name="Le Tacon F."/>
            <person name="Lindquist E.A."/>
            <person name="Lipzen A."/>
            <person name="Malagnac F."/>
            <person name="Mello A."/>
            <person name="Molinier V."/>
            <person name="Miyauchi S."/>
            <person name="Poulain J."/>
            <person name="Riccioni C."/>
            <person name="Rubini A."/>
            <person name="Sitrit Y."/>
            <person name="Splivallo R."/>
            <person name="Traeger S."/>
            <person name="Wang M."/>
            <person name="Zifcakova L."/>
            <person name="Wipf D."/>
            <person name="Zambonelli A."/>
            <person name="Paolocci F."/>
            <person name="Nowrousian M."/>
            <person name="Ottonello S."/>
            <person name="Baldrian P."/>
            <person name="Spatafora J.W."/>
            <person name="Henrissat B."/>
            <person name="Nagy L.G."/>
            <person name="Aury J.M."/>
            <person name="Wincker P."/>
            <person name="Grigoriev I.V."/>
            <person name="Bonfante P."/>
            <person name="Martin F.M."/>
        </authorList>
    </citation>
    <scope>NUCLEOTIDE SEQUENCE [LARGE SCALE GENOMIC DNA]</scope>
    <source>
        <strain evidence="3 4">RN42</strain>
    </source>
</reference>
<dbReference type="PANTHER" id="PTHR46333">
    <property type="entry name" value="CYTOKINESIS PROTEIN 3"/>
    <property type="match status" value="1"/>
</dbReference>
<evidence type="ECO:0000256" key="1">
    <source>
        <dbReference type="SAM" id="MobiDB-lite"/>
    </source>
</evidence>
<gene>
    <name evidence="3" type="ORF">BJ508DRAFT_332186</name>
</gene>